<keyword evidence="3" id="KW-1185">Reference proteome</keyword>
<gene>
    <name evidence="2" type="ORF">H9L22_05095</name>
</gene>
<dbReference type="RefSeq" id="WP_187721850.1">
    <property type="nucleotide sequence ID" value="NZ_BAABBL010000002.1"/>
</dbReference>
<name>A0A7H0H884_9ACTN</name>
<evidence type="ECO:0000313" key="3">
    <source>
        <dbReference type="Proteomes" id="UP000516117"/>
    </source>
</evidence>
<dbReference type="PANTHER" id="PTHR35149">
    <property type="entry name" value="SLL5132 PROTEIN"/>
    <property type="match status" value="1"/>
</dbReference>
<organism evidence="2 3">
    <name type="scientific">Tessaracoccus defluvii</name>
    <dbReference type="NCBI Taxonomy" id="1285901"/>
    <lineage>
        <taxon>Bacteria</taxon>
        <taxon>Bacillati</taxon>
        <taxon>Actinomycetota</taxon>
        <taxon>Actinomycetes</taxon>
        <taxon>Propionibacteriales</taxon>
        <taxon>Propionibacteriaceae</taxon>
        <taxon>Tessaracoccus</taxon>
    </lineage>
</organism>
<evidence type="ECO:0000259" key="1">
    <source>
        <dbReference type="Pfam" id="PF03235"/>
    </source>
</evidence>
<dbReference type="InterPro" id="IPR004919">
    <property type="entry name" value="GmrSD_N"/>
</dbReference>
<dbReference type="Proteomes" id="UP000516117">
    <property type="component" value="Chromosome"/>
</dbReference>
<feature type="domain" description="GmrSD restriction endonucleases N-terminal" evidence="1">
    <location>
        <begin position="5"/>
        <end position="80"/>
    </location>
</feature>
<dbReference type="EMBL" id="CP060789">
    <property type="protein sequence ID" value="QNP56750.1"/>
    <property type="molecule type" value="Genomic_DNA"/>
</dbReference>
<sequence>MASSRLAEAHQFFSQSIATRLDNAPTLDVAGKLLVDAVSGQLEIVSIRLDATEDAQAIFETLNARGEPLSAADLIKNFIFQNHPGTEDQVEGAYLANWAELETPWWVTAVTSGRVTHPRASWFLWHWLRARLLEDFPIRELFQQFKDYVTSKRPDIEVLLPEIKAAADRYRFVIEGAQASTGPLTRAQWFSYRVGTLDSEIMRPLLIWLDEQPQADVPAADKDRVLRLLESWFVRRAIVKAPSQGANHTDHGLRPGDRLPHRGRIEDVTYHHLNTCPVDRWEFGGTSRAFAR</sequence>
<dbReference type="Pfam" id="PF03235">
    <property type="entry name" value="GmrSD_N"/>
    <property type="match status" value="1"/>
</dbReference>
<accession>A0A7H0H884</accession>
<dbReference type="KEGG" id="tdf:H9L22_05095"/>
<protein>
    <submittedName>
        <fullName evidence="2">DUF262 domain-containing protein</fullName>
    </submittedName>
</protein>
<proteinExistence type="predicted"/>
<dbReference type="AlphaFoldDB" id="A0A7H0H884"/>
<reference evidence="2 3" key="1">
    <citation type="submission" date="2020-08" db="EMBL/GenBank/DDBJ databases">
        <title>Genome sequence of Tessaracoccus defluvii JCM 17540T.</title>
        <authorList>
            <person name="Hyun D.-W."/>
            <person name="Bae J.-W."/>
        </authorList>
    </citation>
    <scope>NUCLEOTIDE SEQUENCE [LARGE SCALE GENOMIC DNA]</scope>
    <source>
        <strain evidence="2 3">JCM 17540</strain>
    </source>
</reference>
<dbReference type="PANTHER" id="PTHR35149:SF1">
    <property type="entry name" value="DUF5655 DOMAIN-CONTAINING PROTEIN"/>
    <property type="match status" value="1"/>
</dbReference>
<evidence type="ECO:0000313" key="2">
    <source>
        <dbReference type="EMBL" id="QNP56750.1"/>
    </source>
</evidence>